<protein>
    <recommendedName>
        <fullName evidence="1">Putative Flp pilus-assembly TadG-like N-terminal domain-containing protein</fullName>
    </recommendedName>
</protein>
<evidence type="ECO:0000313" key="3">
    <source>
        <dbReference type="Proteomes" id="UP000589085"/>
    </source>
</evidence>
<dbReference type="EMBL" id="JABEQJ010000014">
    <property type="protein sequence ID" value="MBB2160844.1"/>
    <property type="molecule type" value="Genomic_DNA"/>
</dbReference>
<evidence type="ECO:0000313" key="2">
    <source>
        <dbReference type="EMBL" id="MBB2160844.1"/>
    </source>
</evidence>
<dbReference type="Proteomes" id="UP000589085">
    <property type="component" value="Unassembled WGS sequence"/>
</dbReference>
<gene>
    <name evidence="2" type="ORF">HLH48_11790</name>
</gene>
<dbReference type="AlphaFoldDB" id="A0A7W4NN32"/>
<comment type="caution">
    <text evidence="2">The sequence shown here is derived from an EMBL/GenBank/DDBJ whole genome shotgun (WGS) entry which is preliminary data.</text>
</comment>
<reference evidence="2 3" key="1">
    <citation type="submission" date="2020-04" db="EMBL/GenBank/DDBJ databases">
        <title>Description of novel Gluconacetobacter.</title>
        <authorList>
            <person name="Sombolestani A."/>
        </authorList>
    </citation>
    <scope>NUCLEOTIDE SEQUENCE [LARGE SCALE GENOMIC DNA]</scope>
    <source>
        <strain evidence="2 3">LMG 19747</strain>
    </source>
</reference>
<accession>A0A7W4NN32</accession>
<dbReference type="Pfam" id="PF13400">
    <property type="entry name" value="Tad"/>
    <property type="match status" value="1"/>
</dbReference>
<feature type="domain" description="Putative Flp pilus-assembly TadG-like N-terminal" evidence="1">
    <location>
        <begin position="14"/>
        <end position="60"/>
    </location>
</feature>
<dbReference type="InterPro" id="IPR028087">
    <property type="entry name" value="Tad_N"/>
</dbReference>
<proteinExistence type="predicted"/>
<dbReference type="RefSeq" id="WP_182997707.1">
    <property type="nucleotide sequence ID" value="NZ_JABEQJ010000014.1"/>
</dbReference>
<name>A0A7W4NN32_9PROT</name>
<organism evidence="2 3">
    <name type="scientific">Gluconacetobacter sacchari</name>
    <dbReference type="NCBI Taxonomy" id="92759"/>
    <lineage>
        <taxon>Bacteria</taxon>
        <taxon>Pseudomonadati</taxon>
        <taxon>Pseudomonadota</taxon>
        <taxon>Alphaproteobacteria</taxon>
        <taxon>Acetobacterales</taxon>
        <taxon>Acetobacteraceae</taxon>
        <taxon>Gluconacetobacter</taxon>
    </lineage>
</organism>
<sequence>MTRGRGKGGRRSRGSVTLLVALALPALLAVLGLGIDIAYWAMTRQEVQRIADLAALAGVARYGAGGQASEALNVAASVAELNGLPAGLRGGDGATTLTDTAGAYAATITFIAPATLAVTIVKTVPRLFSALFLTSGTQPVAARAVARLLPRAHGGHACLLALSGAGETVLDDGASLRMAGCDLRANGTMTLGAVSAVDVANLVAGGTIGPEGNDVCPALTCIQYAAQAADPYAALYGPLLAVPSRTVGLPRGQTMLTPPPAGAAYAWPPDAGSYTLAPGIYDIDGDFSVHAGTTLTGTGVTFIVNGNVTIDGNAALHLAAPATGPAAGLLFAATGGLFQLAGGAATVLTGTLYAPRASLVLDGDNAAAGDCLYAVAASITLPGGAGFADADCQAPGMTPIPDLPGVASLVE</sequence>
<evidence type="ECO:0000259" key="1">
    <source>
        <dbReference type="Pfam" id="PF13400"/>
    </source>
</evidence>